<dbReference type="PROSITE" id="PS00683">
    <property type="entry name" value="RHODANESE_2"/>
    <property type="match status" value="1"/>
</dbReference>
<dbReference type="GO" id="GO:0004792">
    <property type="term" value="F:thiosulfate-cyanide sulfurtransferase activity"/>
    <property type="evidence" value="ECO:0007669"/>
    <property type="project" value="InterPro"/>
</dbReference>
<dbReference type="CDD" id="cd01448">
    <property type="entry name" value="TST_Repeat_1"/>
    <property type="match status" value="1"/>
</dbReference>
<evidence type="ECO:0000256" key="3">
    <source>
        <dbReference type="RuleBase" id="RU000507"/>
    </source>
</evidence>
<dbReference type="Gene3D" id="3.40.250.10">
    <property type="entry name" value="Rhodanese-like domain"/>
    <property type="match status" value="2"/>
</dbReference>
<keyword evidence="2" id="KW-0677">Repeat</keyword>
<dbReference type="InterPro" id="IPR036873">
    <property type="entry name" value="Rhodanese-like_dom_sf"/>
</dbReference>
<dbReference type="InterPro" id="IPR045078">
    <property type="entry name" value="TST/MPST-like"/>
</dbReference>
<dbReference type="AlphaFoldDB" id="A0A9X2AR98"/>
<reference evidence="5" key="1">
    <citation type="submission" date="2022-03" db="EMBL/GenBank/DDBJ databases">
        <authorList>
            <person name="Woo C.Y."/>
        </authorList>
    </citation>
    <scope>NUCLEOTIDE SEQUENCE</scope>
    <source>
        <strain evidence="5">CYS-02</strain>
    </source>
</reference>
<dbReference type="SUPFAM" id="SSF52821">
    <property type="entry name" value="Rhodanese/Cell cycle control phosphatase"/>
    <property type="match status" value="2"/>
</dbReference>
<comment type="caution">
    <text evidence="5">The sequence shown here is derived from an EMBL/GenBank/DDBJ whole genome shotgun (WGS) entry which is preliminary data.</text>
</comment>
<dbReference type="PANTHER" id="PTHR11364:SF27">
    <property type="entry name" value="SULFURTRANSFERASE"/>
    <property type="match status" value="1"/>
</dbReference>
<evidence type="ECO:0000259" key="4">
    <source>
        <dbReference type="PROSITE" id="PS50206"/>
    </source>
</evidence>
<dbReference type="PANTHER" id="PTHR11364">
    <property type="entry name" value="THIOSULFATE SULFERTANSFERASE"/>
    <property type="match status" value="1"/>
</dbReference>
<dbReference type="EMBL" id="JALGBI010000001">
    <property type="protein sequence ID" value="MCJ0764001.1"/>
    <property type="molecule type" value="Genomic_DNA"/>
</dbReference>
<keyword evidence="6" id="KW-1185">Reference proteome</keyword>
<feature type="domain" description="Rhodanese" evidence="4">
    <location>
        <begin position="20"/>
        <end position="139"/>
    </location>
</feature>
<dbReference type="RefSeq" id="WP_243306573.1">
    <property type="nucleotide sequence ID" value="NZ_JALGBI010000001.1"/>
</dbReference>
<accession>A0A9X2AR98</accession>
<dbReference type="Proteomes" id="UP001139447">
    <property type="component" value="Unassembled WGS sequence"/>
</dbReference>
<dbReference type="InterPro" id="IPR001307">
    <property type="entry name" value="Thiosulphate_STrfase_CS"/>
</dbReference>
<evidence type="ECO:0000256" key="1">
    <source>
        <dbReference type="ARBA" id="ARBA00022679"/>
    </source>
</evidence>
<gene>
    <name evidence="5" type="ORF">MMF98_12365</name>
</gene>
<dbReference type="Pfam" id="PF00581">
    <property type="entry name" value="Rhodanese"/>
    <property type="match status" value="2"/>
</dbReference>
<evidence type="ECO:0000313" key="6">
    <source>
        <dbReference type="Proteomes" id="UP001139447"/>
    </source>
</evidence>
<dbReference type="CDD" id="cd01449">
    <property type="entry name" value="TST_Repeat_2"/>
    <property type="match status" value="1"/>
</dbReference>
<organism evidence="5 6">
    <name type="scientific">Variovorax terrae</name>
    <dbReference type="NCBI Taxonomy" id="2923278"/>
    <lineage>
        <taxon>Bacteria</taxon>
        <taxon>Pseudomonadati</taxon>
        <taxon>Pseudomonadota</taxon>
        <taxon>Betaproteobacteria</taxon>
        <taxon>Burkholderiales</taxon>
        <taxon>Comamonadaceae</taxon>
        <taxon>Variovorax</taxon>
    </lineage>
</organism>
<evidence type="ECO:0000313" key="5">
    <source>
        <dbReference type="EMBL" id="MCJ0764001.1"/>
    </source>
</evidence>
<proteinExistence type="predicted"/>
<dbReference type="InterPro" id="IPR001763">
    <property type="entry name" value="Rhodanese-like_dom"/>
</dbReference>
<dbReference type="PROSITE" id="PS50206">
    <property type="entry name" value="RHODANESE_3"/>
    <property type="match status" value="2"/>
</dbReference>
<name>A0A9X2AR98_9BURK</name>
<protein>
    <recommendedName>
        <fullName evidence="3">Sulfurtransferase</fullName>
    </recommendedName>
</protein>
<dbReference type="SMART" id="SM00450">
    <property type="entry name" value="RHOD"/>
    <property type="match status" value="2"/>
</dbReference>
<feature type="domain" description="Rhodanese" evidence="4">
    <location>
        <begin position="171"/>
        <end position="284"/>
    </location>
</feature>
<evidence type="ECO:0000256" key="2">
    <source>
        <dbReference type="ARBA" id="ARBA00022737"/>
    </source>
</evidence>
<sequence>MTYQTLISATDLAQALHGPEAARPLVLDCSFELADLSAGRRAHDAGHIPGARYVHLEDQLSAPRTGRNGRHPLPSREDFARTLAALGAGDDTQIVIYDNAGGMYAARLWWMLRWAGHAAAAVLDGGLPAWKAAGQPVSTDETPAAPAAGRFSLRPALVTTASYGEVRANLDTGARLVLDARAPDRFRGENETLDPIGGHIPGARNRLFRDNLDADGRFKSPAQLLGEFQALTGGRPPAELISQCGSGVTACHNLLALEIAGLRGAVLYPGSWSEWSAQPGAPIATGPQA</sequence>
<keyword evidence="1 3" id="KW-0808">Transferase</keyword>